<dbReference type="InterPro" id="IPR011009">
    <property type="entry name" value="Kinase-like_dom_sf"/>
</dbReference>
<dbReference type="Proteomes" id="UP000019681">
    <property type="component" value="Unassembled WGS sequence"/>
</dbReference>
<reference evidence="2 3" key="1">
    <citation type="journal article" date="2014" name="Genome Announc.">
        <title>Draft Genome Sequence of Fervidicella metallireducens Strain AeBT, an Iron-Reducing Thermoanaerobe from the Great Artesian Basin.</title>
        <authorList>
            <person name="Patel B.K."/>
        </authorList>
    </citation>
    <scope>NUCLEOTIDE SEQUENCE [LARGE SCALE GENOMIC DNA]</scope>
    <source>
        <strain evidence="2 3">AeB</strain>
    </source>
</reference>
<proteinExistence type="predicted"/>
<dbReference type="InterPro" id="IPR014255">
    <property type="entry name" value="Spore_coat_CotS"/>
</dbReference>
<feature type="domain" description="Aminoglycoside phosphotransferase" evidence="1">
    <location>
        <begin position="30"/>
        <end position="246"/>
    </location>
</feature>
<name>A0A017RUP4_9CLOT</name>
<evidence type="ECO:0000259" key="1">
    <source>
        <dbReference type="Pfam" id="PF01636"/>
    </source>
</evidence>
<evidence type="ECO:0000313" key="2">
    <source>
        <dbReference type="EMBL" id="EYE88129.1"/>
    </source>
</evidence>
<dbReference type="SUPFAM" id="SSF56112">
    <property type="entry name" value="Protein kinase-like (PK-like)"/>
    <property type="match status" value="1"/>
</dbReference>
<dbReference type="PANTHER" id="PTHR39179">
    <property type="entry name" value="SPORE COAT PROTEIN I"/>
    <property type="match status" value="1"/>
</dbReference>
<keyword evidence="3" id="KW-1185">Reference proteome</keyword>
<dbReference type="NCBIfam" id="TIGR02906">
    <property type="entry name" value="spore_CotS"/>
    <property type="match status" value="1"/>
</dbReference>
<comment type="caution">
    <text evidence="2">The sequence shown here is derived from an EMBL/GenBank/DDBJ whole genome shotgun (WGS) entry which is preliminary data.</text>
</comment>
<dbReference type="InterPro" id="IPR002575">
    <property type="entry name" value="Aminoglycoside_PTrfase"/>
</dbReference>
<dbReference type="STRING" id="1403537.Q428_09620"/>
<protein>
    <recommendedName>
        <fullName evidence="1">Aminoglycoside phosphotransferase domain-containing protein</fullName>
    </recommendedName>
</protein>
<evidence type="ECO:0000313" key="3">
    <source>
        <dbReference type="Proteomes" id="UP000019681"/>
    </source>
</evidence>
<gene>
    <name evidence="2" type="ORF">Q428_09620</name>
</gene>
<dbReference type="Gene3D" id="3.90.1200.10">
    <property type="match status" value="1"/>
</dbReference>
<sequence length="341" mass="40565">MQSEVLANYNYKILDIQNIKFKDTDKQRAVFKIETNKGTKCLKKVYYQIDDLLFIYSIIEWLNVRGVKCPRLLSTKNGRKFVNYQNNLFILTDWIEGRKCDYDNINDIALTALNLAKIHKYSKGFVPIEGSKIRKNDSLFFESYNKHFLQLLELSNSAFIVKDKFSKIFLDHFDYNLLKAQESVYLLSQIDLTKNIGDSVSLNSICHLDYVNKNIIFTPDNQIYLIDFDKTQIDMPVHDISYYLRRILKREKTEWSFEIFKVAMESYENVRPLGKSEYLILLSTLMFPHKFWKISRDYYKNLKQCNKESFTTILKKIVSQEANHDLFCEKAKEYIEEKFKE</sequence>
<dbReference type="InterPro" id="IPR047175">
    <property type="entry name" value="CotS-like"/>
</dbReference>
<dbReference type="PANTHER" id="PTHR39179:SF1">
    <property type="entry name" value="SPORE COAT PROTEIN I"/>
    <property type="match status" value="1"/>
</dbReference>
<dbReference type="GO" id="GO:0042601">
    <property type="term" value="C:endospore-forming forespore"/>
    <property type="evidence" value="ECO:0007669"/>
    <property type="project" value="TreeGrafter"/>
</dbReference>
<accession>A0A017RUP4</accession>
<dbReference type="Gene3D" id="3.30.200.20">
    <property type="entry name" value="Phosphorylase Kinase, domain 1"/>
    <property type="match status" value="1"/>
</dbReference>
<organism evidence="2 3">
    <name type="scientific">Fervidicella metallireducens AeB</name>
    <dbReference type="NCBI Taxonomy" id="1403537"/>
    <lineage>
        <taxon>Bacteria</taxon>
        <taxon>Bacillati</taxon>
        <taxon>Bacillota</taxon>
        <taxon>Clostridia</taxon>
        <taxon>Eubacteriales</taxon>
        <taxon>Clostridiaceae</taxon>
        <taxon>Fervidicella</taxon>
    </lineage>
</organism>
<dbReference type="Pfam" id="PF01636">
    <property type="entry name" value="APH"/>
    <property type="match status" value="1"/>
</dbReference>
<dbReference type="EMBL" id="AZQP01000028">
    <property type="protein sequence ID" value="EYE88129.1"/>
    <property type="molecule type" value="Genomic_DNA"/>
</dbReference>
<dbReference type="AlphaFoldDB" id="A0A017RUP4"/>